<evidence type="ECO:0000256" key="3">
    <source>
        <dbReference type="ARBA" id="ARBA00022475"/>
    </source>
</evidence>
<dbReference type="GO" id="GO:0015421">
    <property type="term" value="F:ABC-type oligopeptide transporter activity"/>
    <property type="evidence" value="ECO:0007669"/>
    <property type="project" value="TreeGrafter"/>
</dbReference>
<feature type="transmembrane region" description="Helical" evidence="9">
    <location>
        <begin position="239"/>
        <end position="258"/>
    </location>
</feature>
<dbReference type="STRING" id="626937.HMPREF3293_00925"/>
<dbReference type="GO" id="GO:0016887">
    <property type="term" value="F:ATP hydrolysis activity"/>
    <property type="evidence" value="ECO:0007669"/>
    <property type="project" value="InterPro"/>
</dbReference>
<dbReference type="InterPro" id="IPR003593">
    <property type="entry name" value="AAA+_ATPase"/>
</dbReference>
<evidence type="ECO:0000313" key="13">
    <source>
        <dbReference type="Proteomes" id="UP000070366"/>
    </source>
</evidence>
<dbReference type="PROSITE" id="PS50929">
    <property type="entry name" value="ABC_TM1F"/>
    <property type="match status" value="1"/>
</dbReference>
<dbReference type="Pfam" id="PF00005">
    <property type="entry name" value="ABC_tran"/>
    <property type="match status" value="1"/>
</dbReference>
<dbReference type="GO" id="GO:0005886">
    <property type="term" value="C:plasma membrane"/>
    <property type="evidence" value="ECO:0007669"/>
    <property type="project" value="UniProtKB-SubCell"/>
</dbReference>
<dbReference type="InterPro" id="IPR003439">
    <property type="entry name" value="ABC_transporter-like_ATP-bd"/>
</dbReference>
<dbReference type="PANTHER" id="PTHR43394:SF1">
    <property type="entry name" value="ATP-BINDING CASSETTE SUB-FAMILY B MEMBER 10, MITOCHONDRIAL"/>
    <property type="match status" value="1"/>
</dbReference>
<dbReference type="AlphaFoldDB" id="A0A136Q6D1"/>
<dbReference type="InterPro" id="IPR036640">
    <property type="entry name" value="ABC1_TM_sf"/>
</dbReference>
<dbReference type="InterPro" id="IPR011527">
    <property type="entry name" value="ABC1_TM_dom"/>
</dbReference>
<keyword evidence="2" id="KW-0813">Transport</keyword>
<dbReference type="Gene3D" id="3.40.50.300">
    <property type="entry name" value="P-loop containing nucleotide triphosphate hydrolases"/>
    <property type="match status" value="1"/>
</dbReference>
<accession>A0A136Q6D1</accession>
<evidence type="ECO:0000313" key="12">
    <source>
        <dbReference type="EMBL" id="KXK66189.1"/>
    </source>
</evidence>
<dbReference type="InterPro" id="IPR027417">
    <property type="entry name" value="P-loop_NTPase"/>
</dbReference>
<evidence type="ECO:0000256" key="7">
    <source>
        <dbReference type="ARBA" id="ARBA00022989"/>
    </source>
</evidence>
<evidence type="ECO:0000259" key="10">
    <source>
        <dbReference type="PROSITE" id="PS50893"/>
    </source>
</evidence>
<keyword evidence="4 9" id="KW-0812">Transmembrane</keyword>
<keyword evidence="13" id="KW-1185">Reference proteome</keyword>
<keyword evidence="5" id="KW-0547">Nucleotide-binding</keyword>
<evidence type="ECO:0000256" key="6">
    <source>
        <dbReference type="ARBA" id="ARBA00022840"/>
    </source>
</evidence>
<dbReference type="SUPFAM" id="SSF52540">
    <property type="entry name" value="P-loop containing nucleoside triphosphate hydrolases"/>
    <property type="match status" value="1"/>
</dbReference>
<keyword evidence="3" id="KW-1003">Cell membrane</keyword>
<evidence type="ECO:0000256" key="9">
    <source>
        <dbReference type="SAM" id="Phobius"/>
    </source>
</evidence>
<dbReference type="FunFam" id="3.40.50.300:FF:000854">
    <property type="entry name" value="Multidrug ABC transporter ATP-binding protein"/>
    <property type="match status" value="1"/>
</dbReference>
<keyword evidence="6 12" id="KW-0067">ATP-binding</keyword>
<dbReference type="RefSeq" id="WP_066520355.1">
    <property type="nucleotide sequence ID" value="NZ_CABMOF010000003.1"/>
</dbReference>
<dbReference type="Gene3D" id="1.20.1560.10">
    <property type="entry name" value="ABC transporter type 1, transmembrane domain"/>
    <property type="match status" value="1"/>
</dbReference>
<evidence type="ECO:0000256" key="8">
    <source>
        <dbReference type="ARBA" id="ARBA00023136"/>
    </source>
</evidence>
<evidence type="ECO:0000256" key="5">
    <source>
        <dbReference type="ARBA" id="ARBA00022741"/>
    </source>
</evidence>
<name>A0A136Q6D1_9FIRM</name>
<protein>
    <submittedName>
        <fullName evidence="12">ABC transporter, ATP-binding protein</fullName>
    </submittedName>
</protein>
<feature type="transmembrane region" description="Helical" evidence="9">
    <location>
        <begin position="155"/>
        <end position="174"/>
    </location>
</feature>
<feature type="domain" description="ABC transmembrane type-1" evidence="11">
    <location>
        <begin position="16"/>
        <end position="298"/>
    </location>
</feature>
<feature type="domain" description="ABC transporter" evidence="10">
    <location>
        <begin position="332"/>
        <end position="567"/>
    </location>
</feature>
<evidence type="ECO:0000256" key="4">
    <source>
        <dbReference type="ARBA" id="ARBA00022692"/>
    </source>
</evidence>
<dbReference type="Pfam" id="PF00664">
    <property type="entry name" value="ABC_membrane"/>
    <property type="match status" value="1"/>
</dbReference>
<dbReference type="SMART" id="SM00382">
    <property type="entry name" value="AAA"/>
    <property type="match status" value="1"/>
</dbReference>
<dbReference type="PROSITE" id="PS50893">
    <property type="entry name" value="ABC_TRANSPORTER_2"/>
    <property type="match status" value="1"/>
</dbReference>
<reference evidence="12 13" key="1">
    <citation type="submission" date="2016-02" db="EMBL/GenBank/DDBJ databases">
        <authorList>
            <person name="Wen L."/>
            <person name="He K."/>
            <person name="Yang H."/>
        </authorList>
    </citation>
    <scope>NUCLEOTIDE SEQUENCE [LARGE SCALE GENOMIC DNA]</scope>
    <source>
        <strain evidence="12 13">DSM 22607</strain>
    </source>
</reference>
<dbReference type="InterPro" id="IPR017871">
    <property type="entry name" value="ABC_transporter-like_CS"/>
</dbReference>
<keyword evidence="8 9" id="KW-0472">Membrane</keyword>
<dbReference type="PROSITE" id="PS00211">
    <property type="entry name" value="ABC_TRANSPORTER_1"/>
    <property type="match status" value="1"/>
</dbReference>
<feature type="transmembrane region" description="Helical" evidence="9">
    <location>
        <begin position="278"/>
        <end position="297"/>
    </location>
</feature>
<keyword evidence="7 9" id="KW-1133">Transmembrane helix</keyword>
<dbReference type="OrthoDB" id="9762778at2"/>
<dbReference type="InterPro" id="IPR039421">
    <property type="entry name" value="Type_1_exporter"/>
</dbReference>
<dbReference type="Proteomes" id="UP000070366">
    <property type="component" value="Unassembled WGS sequence"/>
</dbReference>
<dbReference type="KEGG" id="cmiu:B1H56_01610"/>
<dbReference type="GO" id="GO:0005524">
    <property type="term" value="F:ATP binding"/>
    <property type="evidence" value="ECO:0007669"/>
    <property type="project" value="UniProtKB-KW"/>
</dbReference>
<organism evidence="12 13">
    <name type="scientific">Christensenella minuta</name>
    <dbReference type="NCBI Taxonomy" id="626937"/>
    <lineage>
        <taxon>Bacteria</taxon>
        <taxon>Bacillati</taxon>
        <taxon>Bacillota</taxon>
        <taxon>Clostridia</taxon>
        <taxon>Christensenellales</taxon>
        <taxon>Christensenellaceae</taxon>
        <taxon>Christensenella</taxon>
    </lineage>
</organism>
<evidence type="ECO:0000256" key="1">
    <source>
        <dbReference type="ARBA" id="ARBA00004651"/>
    </source>
</evidence>
<evidence type="ECO:0000259" key="11">
    <source>
        <dbReference type="PROSITE" id="PS50929"/>
    </source>
</evidence>
<dbReference type="PANTHER" id="PTHR43394">
    <property type="entry name" value="ATP-DEPENDENT PERMEASE MDL1, MITOCHONDRIAL"/>
    <property type="match status" value="1"/>
</dbReference>
<dbReference type="CDD" id="cd18548">
    <property type="entry name" value="ABC_6TM_Tm287_like"/>
    <property type="match status" value="1"/>
</dbReference>
<comment type="caution">
    <text evidence="12">The sequence shown here is derived from an EMBL/GenBank/DDBJ whole genome shotgun (WGS) entry which is preliminary data.</text>
</comment>
<dbReference type="SUPFAM" id="SSF90123">
    <property type="entry name" value="ABC transporter transmembrane region"/>
    <property type="match status" value="1"/>
</dbReference>
<gene>
    <name evidence="12" type="ORF">HMPREF3293_00925</name>
</gene>
<dbReference type="EMBL" id="LSZW01000047">
    <property type="protein sequence ID" value="KXK66189.1"/>
    <property type="molecule type" value="Genomic_DNA"/>
</dbReference>
<comment type="subcellular location">
    <subcellularLocation>
        <location evidence="1">Cell membrane</location>
        <topology evidence="1">Multi-pass membrane protein</topology>
    </subcellularLocation>
</comment>
<feature type="transmembrane region" description="Helical" evidence="9">
    <location>
        <begin position="12"/>
        <end position="32"/>
    </location>
</feature>
<feature type="transmembrane region" description="Helical" evidence="9">
    <location>
        <begin position="52"/>
        <end position="77"/>
    </location>
</feature>
<proteinExistence type="predicted"/>
<feature type="transmembrane region" description="Helical" evidence="9">
    <location>
        <begin position="129"/>
        <end position="149"/>
    </location>
</feature>
<evidence type="ECO:0000256" key="2">
    <source>
        <dbReference type="ARBA" id="ARBA00022448"/>
    </source>
</evidence>
<sequence length="576" mass="63183">MLKLYKGLKSYVKQLILMVLLLFVQAFSMLMLPSMMSLIIDRGVVQGDMNYIVTAGIIMICITLAGSVSAIGVGYFASKVAVGFCTDTRKKLFRHIDRFTMEEFDKVGTSSLTTRSTNDILQVQNFTIMLFRVIILAPIMCIGGITLAFQKNATLAMVLVVCMPVIVVFLVLVLRSAFPVFRSMQAKLDKVNLIIRENITGVRVVRAFTAEQREEKRFEEANEDMTRTSTKSQVKVSTLMPLLMLIINLGTVAVVWFGGQQISQGVIQVGDMMALIQYLMLIMYALVMMSLIFALMPRASVCAERIMEVLEIKPAIKDAVNPKIPEKKTGIVEFRDVTLAYGNSDTPAVSGISFTAMPGQTTAIIGATGSGKSSVICMIPRLRDPVQGTVLVDGVDVREYDLDALRKRIGYVPQKSNLFAGTIRSNIAFSNEDMSDGQVERAARIAQADDFISKKELGYDDPVAEGGTNVSGGQRQRLAIARAMATNANIFVFDDSFSALDFKTDAAVRRAIRESTQDATVIIVAQRVGTIMNADKILVMDQGKIIGEGTHEELLRTCGIYEQIAKTQLAGGGEEE</sequence>
<dbReference type="PATRIC" id="fig|626937.4.peg.913"/>